<protein>
    <submittedName>
        <fullName evidence="2">Uncharacterized protein</fullName>
    </submittedName>
</protein>
<organism evidence="2 3">
    <name type="scientific">Isoptericola hypogeus</name>
    <dbReference type="NCBI Taxonomy" id="300179"/>
    <lineage>
        <taxon>Bacteria</taxon>
        <taxon>Bacillati</taxon>
        <taxon>Actinomycetota</taxon>
        <taxon>Actinomycetes</taxon>
        <taxon>Micrococcales</taxon>
        <taxon>Promicromonosporaceae</taxon>
        <taxon>Isoptericola</taxon>
    </lineage>
</organism>
<feature type="compositionally biased region" description="Low complexity" evidence="1">
    <location>
        <begin position="1"/>
        <end position="12"/>
    </location>
</feature>
<name>A0ABP4VPD2_9MICO</name>
<reference evidence="3" key="1">
    <citation type="journal article" date="2019" name="Int. J. Syst. Evol. Microbiol.">
        <title>The Global Catalogue of Microorganisms (GCM) 10K type strain sequencing project: providing services to taxonomists for standard genome sequencing and annotation.</title>
        <authorList>
            <consortium name="The Broad Institute Genomics Platform"/>
            <consortium name="The Broad Institute Genome Sequencing Center for Infectious Disease"/>
            <person name="Wu L."/>
            <person name="Ma J."/>
        </authorList>
    </citation>
    <scope>NUCLEOTIDE SEQUENCE [LARGE SCALE GENOMIC DNA]</scope>
    <source>
        <strain evidence="3">JCM 15589</strain>
    </source>
</reference>
<feature type="region of interest" description="Disordered" evidence="1">
    <location>
        <begin position="1"/>
        <end position="33"/>
    </location>
</feature>
<evidence type="ECO:0000313" key="2">
    <source>
        <dbReference type="EMBL" id="GAA1730275.1"/>
    </source>
</evidence>
<feature type="compositionally biased region" description="Basic and acidic residues" evidence="1">
    <location>
        <begin position="19"/>
        <end position="28"/>
    </location>
</feature>
<proteinExistence type="predicted"/>
<dbReference type="Proteomes" id="UP001501138">
    <property type="component" value="Unassembled WGS sequence"/>
</dbReference>
<dbReference type="RefSeq" id="WP_344248994.1">
    <property type="nucleotide sequence ID" value="NZ_BAAAPM010000005.1"/>
</dbReference>
<sequence>MRTTVPGVAAAPRRPRVAGRHDLRRTEPGDDGVAAVRDLLGPSTGSAGPGDLADAALGCVGTIGQ</sequence>
<evidence type="ECO:0000256" key="1">
    <source>
        <dbReference type="SAM" id="MobiDB-lite"/>
    </source>
</evidence>
<keyword evidence="3" id="KW-1185">Reference proteome</keyword>
<dbReference type="EMBL" id="BAAAPM010000005">
    <property type="protein sequence ID" value="GAA1730275.1"/>
    <property type="molecule type" value="Genomic_DNA"/>
</dbReference>
<evidence type="ECO:0000313" key="3">
    <source>
        <dbReference type="Proteomes" id="UP001501138"/>
    </source>
</evidence>
<gene>
    <name evidence="2" type="ORF">GCM10009809_27250</name>
</gene>
<comment type="caution">
    <text evidence="2">The sequence shown here is derived from an EMBL/GenBank/DDBJ whole genome shotgun (WGS) entry which is preliminary data.</text>
</comment>
<accession>A0ABP4VPD2</accession>